<feature type="non-terminal residue" evidence="1">
    <location>
        <position position="666"/>
    </location>
</feature>
<sequence length="666" mass="76004">DGTGRDGSLRFRMQKIFLQKLSTFHHLATVCDGYMKKQLIYVYDEKTRMFQSNLAKRVLAHNVCKYPLKNTNKHCHKISSRHCSTSIVEKSGFFIRMLLHDSLRFKTQTNTVTKNFPFKKPYEYTSVLHEHTGCCSTSIVEKSGLIYVYDEKVDLCRIDLCPNSVTVIKATLDRPNLSQFSDWLKGQADIYDECARSSKKNFKSKYQKQYGPSNRGENQTVLSCIMLDGSKHSLSECAKFKSLSVEDRLVEVRKHRLCFCCLSKEHWSNKCPVRKQCQINGCKGYHHSLLHRMENKEPGSGNKPPEREENIGATFESKQCSQVKRGMPVLLQVIPVTVHGPNGYLNTHAMLDSGSTCSLVLSSVAEKLGLEGSEERIILNGIQGTSELNSRRVNTQQKVNLVDVKSKWPHLKEIDIPEASSCDVSLLIGSDCLDIILPIETRCGPRGTPVGIRTKLGWTITGPLPGYIRTSEGIFHAYVRSPDEELHNQVKLWWRTEEFGCKQQRKSMNNRTVAEHRLALLERRLQRDPNLAEAYKETIHRDLEKGYVKRIVLNEGAIEEKQWYLPHHPVLNPNKPGKVRRVCDAACRYQGSSLNDHLITGPDLLNSLTGIFMRFREEKIALSADIEAMFSQVAVPKEDQTVLRFLWPAAVERNFYMDDFFKSVDS</sequence>
<keyword evidence="2" id="KW-1185">Reference proteome</keyword>
<dbReference type="PANTHER" id="PTHR47331:SF1">
    <property type="entry name" value="GAG-LIKE PROTEIN"/>
    <property type="match status" value="1"/>
</dbReference>
<proteinExistence type="predicted"/>
<dbReference type="Proteomes" id="UP001152795">
    <property type="component" value="Unassembled WGS sequence"/>
</dbReference>
<dbReference type="EMBL" id="CACRXK020016899">
    <property type="protein sequence ID" value="CAB4030472.1"/>
    <property type="molecule type" value="Genomic_DNA"/>
</dbReference>
<protein>
    <submittedName>
        <fullName evidence="1">Uncharacterized protein</fullName>
    </submittedName>
</protein>
<organism evidence="1 2">
    <name type="scientific">Paramuricea clavata</name>
    <name type="common">Red gorgonian</name>
    <name type="synonym">Violescent sea-whip</name>
    <dbReference type="NCBI Taxonomy" id="317549"/>
    <lineage>
        <taxon>Eukaryota</taxon>
        <taxon>Metazoa</taxon>
        <taxon>Cnidaria</taxon>
        <taxon>Anthozoa</taxon>
        <taxon>Octocorallia</taxon>
        <taxon>Malacalcyonacea</taxon>
        <taxon>Plexauridae</taxon>
        <taxon>Paramuricea</taxon>
    </lineage>
</organism>
<dbReference type="PANTHER" id="PTHR47331">
    <property type="entry name" value="PHD-TYPE DOMAIN-CONTAINING PROTEIN"/>
    <property type="match status" value="1"/>
</dbReference>
<dbReference type="Gene3D" id="2.40.70.10">
    <property type="entry name" value="Acid Proteases"/>
    <property type="match status" value="1"/>
</dbReference>
<accession>A0A7D9LD78</accession>
<reference evidence="1" key="1">
    <citation type="submission" date="2020-04" db="EMBL/GenBank/DDBJ databases">
        <authorList>
            <person name="Alioto T."/>
            <person name="Alioto T."/>
            <person name="Gomez Garrido J."/>
        </authorList>
    </citation>
    <scope>NUCLEOTIDE SEQUENCE</scope>
    <source>
        <strain evidence="1">A484AB</strain>
    </source>
</reference>
<dbReference type="OrthoDB" id="5985308at2759"/>
<comment type="caution">
    <text evidence="1">The sequence shown here is derived from an EMBL/GenBank/DDBJ whole genome shotgun (WGS) entry which is preliminary data.</text>
</comment>
<dbReference type="AlphaFoldDB" id="A0A7D9LD78"/>
<dbReference type="InterPro" id="IPR021109">
    <property type="entry name" value="Peptidase_aspartic_dom_sf"/>
</dbReference>
<dbReference type="InterPro" id="IPR043502">
    <property type="entry name" value="DNA/RNA_pol_sf"/>
</dbReference>
<feature type="non-terminal residue" evidence="1">
    <location>
        <position position="1"/>
    </location>
</feature>
<gene>
    <name evidence="1" type="ORF">PACLA_8A021185</name>
</gene>
<dbReference type="Pfam" id="PF13650">
    <property type="entry name" value="Asp_protease_2"/>
    <property type="match status" value="1"/>
</dbReference>
<evidence type="ECO:0000313" key="2">
    <source>
        <dbReference type="Proteomes" id="UP001152795"/>
    </source>
</evidence>
<evidence type="ECO:0000313" key="1">
    <source>
        <dbReference type="EMBL" id="CAB4030472.1"/>
    </source>
</evidence>
<dbReference type="SUPFAM" id="SSF56672">
    <property type="entry name" value="DNA/RNA polymerases"/>
    <property type="match status" value="1"/>
</dbReference>
<name>A0A7D9LD78_PARCT</name>